<sequence length="200" mass="21957">AVSGNQAGELILWQEAKAVATAQEDLGVLTSLGWAPDRHFLILAKADLTLLCMKPGDAPSEIWNSYTENPMILSTHKEYGIFVLQPKDPGVLYLLTQNESGEFEERLNFDINLENPSRTLISITQAKPESESSFLCASSDGMLWNLAKCSPEGEWTTGNIWQKKANTPETQIPGTDPSTCREPDASMNTDASMDSEPTPH</sequence>
<feature type="compositionally biased region" description="Polar residues" evidence="1">
    <location>
        <begin position="158"/>
        <end position="178"/>
    </location>
</feature>
<dbReference type="GO" id="GO:0070034">
    <property type="term" value="F:telomerase RNA binding"/>
    <property type="evidence" value="ECO:0007669"/>
    <property type="project" value="TreeGrafter"/>
</dbReference>
<dbReference type="GO" id="GO:0000722">
    <property type="term" value="P:telomere maintenance via recombination"/>
    <property type="evidence" value="ECO:0007669"/>
    <property type="project" value="TreeGrafter"/>
</dbReference>
<dbReference type="PANTHER" id="PTHR44791:SF1">
    <property type="entry name" value="TELOMERASE PROTEIN COMPONENT 1"/>
    <property type="match status" value="1"/>
</dbReference>
<proteinExistence type="predicted"/>
<reference evidence="2" key="1">
    <citation type="submission" date="2017-12" db="EMBL/GenBank/DDBJ databases">
        <title>High-resolution comparative analysis of great ape genomes.</title>
        <authorList>
            <person name="Pollen A."/>
            <person name="Hastie A."/>
            <person name="Hormozdiari F."/>
            <person name="Dougherty M."/>
            <person name="Liu R."/>
            <person name="Chaisson M."/>
            <person name="Hoppe E."/>
            <person name="Hill C."/>
            <person name="Pang A."/>
            <person name="Hillier L."/>
            <person name="Baker C."/>
            <person name="Armstrong J."/>
            <person name="Shendure J."/>
            <person name="Paten B."/>
            <person name="Wilson R."/>
            <person name="Chao H."/>
            <person name="Schneider V."/>
            <person name="Ventura M."/>
            <person name="Kronenberg Z."/>
            <person name="Murali S."/>
            <person name="Gordon D."/>
            <person name="Cantsilieris S."/>
            <person name="Munson K."/>
            <person name="Nelson B."/>
            <person name="Raja A."/>
            <person name="Underwood J."/>
            <person name="Diekhans M."/>
            <person name="Fiddes I."/>
            <person name="Haussler D."/>
            <person name="Eichler E."/>
        </authorList>
    </citation>
    <scope>NUCLEOTIDE SEQUENCE [LARGE SCALE GENOMIC DNA]</scope>
    <source>
        <strain evidence="2">Susie</strain>
    </source>
</reference>
<dbReference type="PANTHER" id="PTHR44791">
    <property type="entry name" value="TELOMERASE PROTEIN COMPONENT 1 TEP1"/>
    <property type="match status" value="1"/>
</dbReference>
<dbReference type="GO" id="GO:0003720">
    <property type="term" value="F:telomerase activity"/>
    <property type="evidence" value="ECO:0007669"/>
    <property type="project" value="TreeGrafter"/>
</dbReference>
<dbReference type="GO" id="GO:0005697">
    <property type="term" value="C:telomerase holoenzyme complex"/>
    <property type="evidence" value="ECO:0007669"/>
    <property type="project" value="TreeGrafter"/>
</dbReference>
<feature type="region of interest" description="Disordered" evidence="1">
    <location>
        <begin position="158"/>
        <end position="200"/>
    </location>
</feature>
<evidence type="ECO:0000256" key="1">
    <source>
        <dbReference type="SAM" id="MobiDB-lite"/>
    </source>
</evidence>
<organism evidence="2">
    <name type="scientific">Pongo abelii</name>
    <name type="common">Sumatran orangutan</name>
    <name type="synonym">Pongo pygmaeus abelii</name>
    <dbReference type="NCBI Taxonomy" id="9601"/>
    <lineage>
        <taxon>Eukaryota</taxon>
        <taxon>Metazoa</taxon>
        <taxon>Chordata</taxon>
        <taxon>Craniata</taxon>
        <taxon>Vertebrata</taxon>
        <taxon>Euteleostomi</taxon>
        <taxon>Mammalia</taxon>
        <taxon>Eutheria</taxon>
        <taxon>Euarchontoglires</taxon>
        <taxon>Primates</taxon>
        <taxon>Haplorrhini</taxon>
        <taxon>Catarrhini</taxon>
        <taxon>Hominidae</taxon>
        <taxon>Pongo</taxon>
    </lineage>
</organism>
<dbReference type="AlphaFoldDB" id="A0A2J8TT08"/>
<feature type="non-terminal residue" evidence="2">
    <location>
        <position position="200"/>
    </location>
</feature>
<dbReference type="InterPro" id="IPR052652">
    <property type="entry name" value="Telomerase_Complex_Comp"/>
</dbReference>
<name>A0A2J8TT08_PONAB</name>
<gene>
    <name evidence="2" type="ORF">CR201_G0032959</name>
</gene>
<dbReference type="EMBL" id="NDHI03003485">
    <property type="protein sequence ID" value="PNJ36168.1"/>
    <property type="molecule type" value="Genomic_DNA"/>
</dbReference>
<protein>
    <submittedName>
        <fullName evidence="2">TEP1 isoform 11</fullName>
    </submittedName>
</protein>
<accession>A0A2J8TT08</accession>
<feature type="non-terminal residue" evidence="2">
    <location>
        <position position="1"/>
    </location>
</feature>
<comment type="caution">
    <text evidence="2">The sequence shown here is derived from an EMBL/GenBank/DDBJ whole genome shotgun (WGS) entry which is preliminary data.</text>
</comment>
<evidence type="ECO:0000313" key="2">
    <source>
        <dbReference type="EMBL" id="PNJ36168.1"/>
    </source>
</evidence>